<dbReference type="Gene3D" id="3.90.320.10">
    <property type="match status" value="1"/>
</dbReference>
<dbReference type="InterPro" id="IPR011335">
    <property type="entry name" value="Restrct_endonuc-II-like"/>
</dbReference>
<proteinExistence type="predicted"/>
<gene>
    <name evidence="1" type="ORF">PACLA_8A016768</name>
</gene>
<dbReference type="InterPro" id="IPR011604">
    <property type="entry name" value="PDDEXK-like_dom_sf"/>
</dbReference>
<name>A0A7D9L3E4_PARCT</name>
<dbReference type="Proteomes" id="UP001152795">
    <property type="component" value="Unassembled WGS sequence"/>
</dbReference>
<dbReference type="EMBL" id="CACRXK020014028">
    <property type="protein sequence ID" value="CAB4026130.1"/>
    <property type="molecule type" value="Genomic_DNA"/>
</dbReference>
<keyword evidence="2" id="KW-1185">Reference proteome</keyword>
<keyword evidence="1" id="KW-0378">Hydrolase</keyword>
<dbReference type="GO" id="GO:0006281">
    <property type="term" value="P:DNA repair"/>
    <property type="evidence" value="ECO:0007669"/>
    <property type="project" value="UniProtKB-ARBA"/>
</dbReference>
<sequence>MATTLTEDKFKAMKLVDLKVYLQNRGISVNSHLKPGLVAIACAVKEMCLPLLNSVSEVEEKLNFDKQALGAYKSYENYRLFYDGYVDSLLTAYRQDAGVHVYMGKDKIVVVSVLDAFCVCLGGRDGACKHVAAAMYSHDALLNTKGEDSVTSKPCKWTRRPKPDTSACEVRDLSVNKRGLKDQNELLSKKKKTQEYTFSQFIDHDQRTMQDREPCSPEQLATLVTSMQSMKEKPAILPILTKHLIPFQGGSNVVKPVEVLEHGIMEQKVLQHLEMSTEANKDTFVANLNFTQEERNNVAAVTKRQWQCKQWYVHKRGFVTASKCKSVYTRQVSVEKHITDTSALVNSLTKRKLYAIRKIIEDPKTPLDWGLKYENSARKAYYNLQANKHHQLSLVSIIILTNNTTYHMTKGY</sequence>
<accession>A0A7D9L3E4</accession>
<keyword evidence="1" id="KW-0645">Protease</keyword>
<keyword evidence="1" id="KW-0121">Carboxypeptidase</keyword>
<dbReference type="SUPFAM" id="SSF52980">
    <property type="entry name" value="Restriction endonuclease-like"/>
    <property type="match status" value="1"/>
</dbReference>
<protein>
    <submittedName>
        <fullName evidence="1">Carboxypeptidase D</fullName>
    </submittedName>
</protein>
<dbReference type="GO" id="GO:0004180">
    <property type="term" value="F:carboxypeptidase activity"/>
    <property type="evidence" value="ECO:0007669"/>
    <property type="project" value="UniProtKB-KW"/>
</dbReference>
<evidence type="ECO:0000313" key="2">
    <source>
        <dbReference type="Proteomes" id="UP001152795"/>
    </source>
</evidence>
<dbReference type="PANTHER" id="PTHR47526">
    <property type="entry name" value="ATP-DEPENDENT DNA HELICASE"/>
    <property type="match status" value="1"/>
</dbReference>
<organism evidence="1 2">
    <name type="scientific">Paramuricea clavata</name>
    <name type="common">Red gorgonian</name>
    <name type="synonym">Violescent sea-whip</name>
    <dbReference type="NCBI Taxonomy" id="317549"/>
    <lineage>
        <taxon>Eukaryota</taxon>
        <taxon>Metazoa</taxon>
        <taxon>Cnidaria</taxon>
        <taxon>Anthozoa</taxon>
        <taxon>Octocorallia</taxon>
        <taxon>Malacalcyonacea</taxon>
        <taxon>Plexauridae</taxon>
        <taxon>Paramuricea</taxon>
    </lineage>
</organism>
<dbReference type="AlphaFoldDB" id="A0A7D9L3E4"/>
<reference evidence="1" key="1">
    <citation type="submission" date="2020-04" db="EMBL/GenBank/DDBJ databases">
        <authorList>
            <person name="Alioto T."/>
            <person name="Alioto T."/>
            <person name="Gomez Garrido J."/>
        </authorList>
    </citation>
    <scope>NUCLEOTIDE SEQUENCE</scope>
    <source>
        <strain evidence="1">A484AB</strain>
    </source>
</reference>
<comment type="caution">
    <text evidence="1">The sequence shown here is derived from an EMBL/GenBank/DDBJ whole genome shotgun (WGS) entry which is preliminary data.</text>
</comment>
<dbReference type="PANTHER" id="PTHR47526:SF3">
    <property type="entry name" value="PHD-TYPE DOMAIN-CONTAINING PROTEIN"/>
    <property type="match status" value="1"/>
</dbReference>
<evidence type="ECO:0000313" key="1">
    <source>
        <dbReference type="EMBL" id="CAB4026130.1"/>
    </source>
</evidence>